<evidence type="ECO:0000256" key="2">
    <source>
        <dbReference type="ARBA" id="ARBA00009923"/>
    </source>
</evidence>
<feature type="chain" id="PRO_5043933094" description="SCP domain-containing protein" evidence="7">
    <location>
        <begin position="22"/>
        <end position="164"/>
    </location>
</feature>
<dbReference type="PANTHER" id="PTHR10334">
    <property type="entry name" value="CYSTEINE-RICH SECRETORY PROTEIN-RELATED"/>
    <property type="match status" value="1"/>
</dbReference>
<dbReference type="InterPro" id="IPR035940">
    <property type="entry name" value="CAP_sf"/>
</dbReference>
<evidence type="ECO:0000256" key="6">
    <source>
        <dbReference type="ARBA" id="ARBA00023265"/>
    </source>
</evidence>
<dbReference type="InterPro" id="IPR001283">
    <property type="entry name" value="CRISP-related"/>
</dbReference>
<organism evidence="9 10">
    <name type="scientific">Rhododendron griersonianum</name>
    <dbReference type="NCBI Taxonomy" id="479676"/>
    <lineage>
        <taxon>Eukaryota</taxon>
        <taxon>Viridiplantae</taxon>
        <taxon>Streptophyta</taxon>
        <taxon>Embryophyta</taxon>
        <taxon>Tracheophyta</taxon>
        <taxon>Spermatophyta</taxon>
        <taxon>Magnoliopsida</taxon>
        <taxon>eudicotyledons</taxon>
        <taxon>Gunneridae</taxon>
        <taxon>Pentapetalae</taxon>
        <taxon>asterids</taxon>
        <taxon>Ericales</taxon>
        <taxon>Ericaceae</taxon>
        <taxon>Ericoideae</taxon>
        <taxon>Rhodoreae</taxon>
        <taxon>Rhododendron</taxon>
    </lineage>
</organism>
<feature type="signal peptide" evidence="7">
    <location>
        <begin position="1"/>
        <end position="21"/>
    </location>
</feature>
<evidence type="ECO:0000313" key="9">
    <source>
        <dbReference type="EMBL" id="KAG5559636.1"/>
    </source>
</evidence>
<dbReference type="PRINTS" id="PR00837">
    <property type="entry name" value="V5TPXLIKE"/>
</dbReference>
<protein>
    <recommendedName>
        <fullName evidence="8">SCP domain-containing protein</fullName>
    </recommendedName>
</protein>
<dbReference type="SMART" id="SM00198">
    <property type="entry name" value="SCP"/>
    <property type="match status" value="1"/>
</dbReference>
<accession>A0AAV6L4L8</accession>
<comment type="function">
    <text evidence="1">Probably involved in the defense reaction of plants against pathogens.</text>
</comment>
<dbReference type="Proteomes" id="UP000823749">
    <property type="component" value="Chromosome 3"/>
</dbReference>
<name>A0AAV6L4L8_9ERIC</name>
<dbReference type="PROSITE" id="PS01010">
    <property type="entry name" value="CRISP_2"/>
    <property type="match status" value="1"/>
</dbReference>
<evidence type="ECO:0000256" key="7">
    <source>
        <dbReference type="SAM" id="SignalP"/>
    </source>
</evidence>
<comment type="caution">
    <text evidence="9">The sequence shown here is derived from an EMBL/GenBank/DDBJ whole genome shotgun (WGS) entry which is preliminary data.</text>
</comment>
<dbReference type="InterPro" id="IPR002413">
    <property type="entry name" value="V5_allergen-like"/>
</dbReference>
<dbReference type="AlphaFoldDB" id="A0AAV6L4L8"/>
<sequence>MSLFSSAITVVLLIIISSIDAIAGRNDFVNKIMAPQNAARAVLGLHPLVWDGRLAQYAQWYANQRRGDCLLKHSGGAYGENIFWGSGNGWTPVQAANAWVSERPWYNYGSNSCAGGQECEHYTQIVWRTTTRIGCARVVCFDGKGVFMTCNYNPPGNYIGQRPY</sequence>
<evidence type="ECO:0000256" key="4">
    <source>
        <dbReference type="ARBA" id="ARBA00022821"/>
    </source>
</evidence>
<keyword evidence="5" id="KW-1015">Disulfide bond</keyword>
<reference evidence="9" key="1">
    <citation type="submission" date="2020-08" db="EMBL/GenBank/DDBJ databases">
        <title>Plant Genome Project.</title>
        <authorList>
            <person name="Zhang R.-G."/>
        </authorList>
    </citation>
    <scope>NUCLEOTIDE SEQUENCE</scope>
    <source>
        <strain evidence="9">WSP0</strain>
        <tissue evidence="9">Leaf</tissue>
    </source>
</reference>
<dbReference type="PRINTS" id="PR00838">
    <property type="entry name" value="V5ALLERGEN"/>
</dbReference>
<gene>
    <name evidence="9" type="ORF">RHGRI_009233</name>
</gene>
<evidence type="ECO:0000259" key="8">
    <source>
        <dbReference type="SMART" id="SM00198"/>
    </source>
</evidence>
<keyword evidence="6" id="KW-0568">Pathogenesis-related protein</keyword>
<keyword evidence="10" id="KW-1185">Reference proteome</keyword>
<dbReference type="FunFam" id="3.40.33.10:FF:000006">
    <property type="entry name" value="Putative pathogenesis-related protein 1"/>
    <property type="match status" value="1"/>
</dbReference>
<dbReference type="Gene3D" id="3.40.33.10">
    <property type="entry name" value="CAP"/>
    <property type="match status" value="1"/>
</dbReference>
<evidence type="ECO:0000256" key="3">
    <source>
        <dbReference type="ARBA" id="ARBA00022729"/>
    </source>
</evidence>
<dbReference type="Pfam" id="PF00188">
    <property type="entry name" value="CAP"/>
    <property type="match status" value="1"/>
</dbReference>
<dbReference type="CDD" id="cd05381">
    <property type="entry name" value="CAP_PR-1"/>
    <property type="match status" value="1"/>
</dbReference>
<dbReference type="PROSITE" id="PS01009">
    <property type="entry name" value="CRISP_1"/>
    <property type="match status" value="1"/>
</dbReference>
<dbReference type="InterPro" id="IPR018244">
    <property type="entry name" value="Allrgn_V5/Tpx1_CS"/>
</dbReference>
<evidence type="ECO:0000256" key="1">
    <source>
        <dbReference type="ARBA" id="ARBA00003143"/>
    </source>
</evidence>
<dbReference type="InterPro" id="IPR014044">
    <property type="entry name" value="CAP_dom"/>
</dbReference>
<comment type="similarity">
    <text evidence="2">Belongs to the CRISP family.</text>
</comment>
<proteinExistence type="inferred from homology"/>
<dbReference type="SUPFAM" id="SSF55797">
    <property type="entry name" value="PR-1-like"/>
    <property type="match status" value="1"/>
</dbReference>
<evidence type="ECO:0000256" key="5">
    <source>
        <dbReference type="ARBA" id="ARBA00023157"/>
    </source>
</evidence>
<feature type="domain" description="SCP" evidence="8">
    <location>
        <begin position="27"/>
        <end position="160"/>
    </location>
</feature>
<dbReference type="GO" id="GO:0098542">
    <property type="term" value="P:defense response to other organism"/>
    <property type="evidence" value="ECO:0007669"/>
    <property type="project" value="UniProtKB-ARBA"/>
</dbReference>
<keyword evidence="3 7" id="KW-0732">Signal</keyword>
<dbReference type="GO" id="GO:0005576">
    <property type="term" value="C:extracellular region"/>
    <property type="evidence" value="ECO:0007669"/>
    <property type="project" value="InterPro"/>
</dbReference>
<evidence type="ECO:0000313" key="10">
    <source>
        <dbReference type="Proteomes" id="UP000823749"/>
    </source>
</evidence>
<keyword evidence="4" id="KW-0611">Plant defense</keyword>
<dbReference type="EMBL" id="JACTNZ010000003">
    <property type="protein sequence ID" value="KAG5559636.1"/>
    <property type="molecule type" value="Genomic_DNA"/>
</dbReference>